<evidence type="ECO:0000256" key="1">
    <source>
        <dbReference type="ARBA" id="ARBA00004651"/>
    </source>
</evidence>
<keyword evidence="3 6" id="KW-0812">Transmembrane</keyword>
<feature type="transmembrane region" description="Helical" evidence="6">
    <location>
        <begin position="145"/>
        <end position="166"/>
    </location>
</feature>
<gene>
    <name evidence="8" type="ORF">D7Z26_06635</name>
</gene>
<dbReference type="Proteomes" id="UP000282076">
    <property type="component" value="Unassembled WGS sequence"/>
</dbReference>
<dbReference type="PANTHER" id="PTHR23531:SF2">
    <property type="entry name" value="PERMEASE"/>
    <property type="match status" value="1"/>
</dbReference>
<dbReference type="InterPro" id="IPR020846">
    <property type="entry name" value="MFS_dom"/>
</dbReference>
<keyword evidence="5 6" id="KW-0472">Membrane</keyword>
<dbReference type="PROSITE" id="PS50850">
    <property type="entry name" value="MFS"/>
    <property type="match status" value="1"/>
</dbReference>
<dbReference type="InterPro" id="IPR036259">
    <property type="entry name" value="MFS_trans_sf"/>
</dbReference>
<dbReference type="InterPro" id="IPR052714">
    <property type="entry name" value="MFS_Exporter"/>
</dbReference>
<proteinExistence type="predicted"/>
<feature type="transmembrane region" description="Helical" evidence="6">
    <location>
        <begin position="378"/>
        <end position="399"/>
    </location>
</feature>
<organism evidence="8 9">
    <name type="scientific">Cohnella endophytica</name>
    <dbReference type="NCBI Taxonomy" id="2419778"/>
    <lineage>
        <taxon>Bacteria</taxon>
        <taxon>Bacillati</taxon>
        <taxon>Bacillota</taxon>
        <taxon>Bacilli</taxon>
        <taxon>Bacillales</taxon>
        <taxon>Paenibacillaceae</taxon>
        <taxon>Cohnella</taxon>
    </lineage>
</organism>
<dbReference type="PANTHER" id="PTHR23531">
    <property type="entry name" value="QUINOLENE RESISTANCE PROTEIN NORA"/>
    <property type="match status" value="1"/>
</dbReference>
<evidence type="ECO:0000313" key="8">
    <source>
        <dbReference type="EMBL" id="RKP56303.1"/>
    </source>
</evidence>
<feature type="transmembrane region" description="Helical" evidence="6">
    <location>
        <begin position="172"/>
        <end position="194"/>
    </location>
</feature>
<feature type="transmembrane region" description="Helical" evidence="6">
    <location>
        <begin position="87"/>
        <end position="104"/>
    </location>
</feature>
<name>A0A494Y6T9_9BACL</name>
<comment type="subcellular location">
    <subcellularLocation>
        <location evidence="1">Cell membrane</location>
        <topology evidence="1">Multi-pass membrane protein</topology>
    </subcellularLocation>
</comment>
<dbReference type="EMBL" id="RBZM01000003">
    <property type="protein sequence ID" value="RKP56303.1"/>
    <property type="molecule type" value="Genomic_DNA"/>
</dbReference>
<feature type="transmembrane region" description="Helical" evidence="6">
    <location>
        <begin position="260"/>
        <end position="278"/>
    </location>
</feature>
<dbReference type="GO" id="GO:0005886">
    <property type="term" value="C:plasma membrane"/>
    <property type="evidence" value="ECO:0007669"/>
    <property type="project" value="UniProtKB-SubCell"/>
</dbReference>
<evidence type="ECO:0000259" key="7">
    <source>
        <dbReference type="PROSITE" id="PS50850"/>
    </source>
</evidence>
<sequence>MRTGVENALKPFNLDNPFNKRALWLYIVALLFYGTNHMLIIALPFLSQSLGASQSRIGIIMGAYMFVSMFLRPVAGAIVDRFGSRNIFMAALLLNAIVLAAYSIENLWAFAVMRALQGAILAFFSMTVHMLIIDLISDKARGQGLSLLSLASMVPYTFVPALVLYLKDQVTMTQLLLIFAGIGLCNIAFGSGLFRTLGARAGQTSGEQNRDEDRHTVGSSNVSTPKIVFPSLVMLMASIVFSIAPTFLPLYLDSRGMNTAPLYFLTETAVLIFIRFFGRKRIPSSATFPRKLLIALIACFVLSPTLLFLSLSTPVLLASAVCNGLALSLLYPTLITYITFIVPERSRGYSIGWFIAAADFGTSLGAFLMGWLADAFSYPTMLATGAGIGVAALIVTFVYRGEKAVVA</sequence>
<feature type="transmembrane region" description="Helical" evidence="6">
    <location>
        <begin position="23"/>
        <end position="45"/>
    </location>
</feature>
<evidence type="ECO:0000256" key="5">
    <source>
        <dbReference type="ARBA" id="ARBA00023136"/>
    </source>
</evidence>
<feature type="domain" description="Major facilitator superfamily (MFS) profile" evidence="7">
    <location>
        <begin position="21"/>
        <end position="404"/>
    </location>
</feature>
<feature type="transmembrane region" description="Helical" evidence="6">
    <location>
        <begin position="110"/>
        <end position="133"/>
    </location>
</feature>
<dbReference type="GO" id="GO:0022857">
    <property type="term" value="F:transmembrane transporter activity"/>
    <property type="evidence" value="ECO:0007669"/>
    <property type="project" value="InterPro"/>
</dbReference>
<keyword evidence="4 6" id="KW-1133">Transmembrane helix</keyword>
<dbReference type="NCBIfam" id="NF047574">
    <property type="entry name" value="opine_export_Sa"/>
    <property type="match status" value="1"/>
</dbReference>
<dbReference type="RefSeq" id="WP_120975270.1">
    <property type="nucleotide sequence ID" value="NZ_RBZM01000003.1"/>
</dbReference>
<keyword evidence="2" id="KW-0813">Transport</keyword>
<feature type="transmembrane region" description="Helical" evidence="6">
    <location>
        <begin position="351"/>
        <end position="372"/>
    </location>
</feature>
<evidence type="ECO:0000256" key="4">
    <source>
        <dbReference type="ARBA" id="ARBA00022989"/>
    </source>
</evidence>
<dbReference type="InterPro" id="IPR011701">
    <property type="entry name" value="MFS"/>
</dbReference>
<reference evidence="8 9" key="1">
    <citation type="submission" date="2018-10" db="EMBL/GenBank/DDBJ databases">
        <title>Cohnella sp. M2MS4P-1, whole genome shotgun sequence.</title>
        <authorList>
            <person name="Tuo L."/>
        </authorList>
    </citation>
    <scope>NUCLEOTIDE SEQUENCE [LARGE SCALE GENOMIC DNA]</scope>
    <source>
        <strain evidence="8 9">M2MS4P-1</strain>
    </source>
</reference>
<feature type="transmembrane region" description="Helical" evidence="6">
    <location>
        <begin position="227"/>
        <end position="248"/>
    </location>
</feature>
<dbReference type="Pfam" id="PF07690">
    <property type="entry name" value="MFS_1"/>
    <property type="match status" value="2"/>
</dbReference>
<dbReference type="AlphaFoldDB" id="A0A494Y6T9"/>
<evidence type="ECO:0000256" key="2">
    <source>
        <dbReference type="ARBA" id="ARBA00022448"/>
    </source>
</evidence>
<feature type="transmembrane region" description="Helical" evidence="6">
    <location>
        <begin position="57"/>
        <end position="75"/>
    </location>
</feature>
<dbReference type="OrthoDB" id="2545864at2"/>
<comment type="caution">
    <text evidence="8">The sequence shown here is derived from an EMBL/GenBank/DDBJ whole genome shotgun (WGS) entry which is preliminary data.</text>
</comment>
<dbReference type="Gene3D" id="1.20.1250.20">
    <property type="entry name" value="MFS general substrate transporter like domains"/>
    <property type="match status" value="1"/>
</dbReference>
<evidence type="ECO:0000256" key="3">
    <source>
        <dbReference type="ARBA" id="ARBA00022692"/>
    </source>
</evidence>
<feature type="transmembrane region" description="Helical" evidence="6">
    <location>
        <begin position="315"/>
        <end position="339"/>
    </location>
</feature>
<protein>
    <submittedName>
        <fullName evidence="8">MFS transporter</fullName>
    </submittedName>
</protein>
<keyword evidence="9" id="KW-1185">Reference proteome</keyword>
<accession>A0A494Y6T9</accession>
<dbReference type="SUPFAM" id="SSF103473">
    <property type="entry name" value="MFS general substrate transporter"/>
    <property type="match status" value="1"/>
</dbReference>
<feature type="transmembrane region" description="Helical" evidence="6">
    <location>
        <begin position="290"/>
        <end position="309"/>
    </location>
</feature>
<evidence type="ECO:0000256" key="6">
    <source>
        <dbReference type="SAM" id="Phobius"/>
    </source>
</evidence>
<evidence type="ECO:0000313" key="9">
    <source>
        <dbReference type="Proteomes" id="UP000282076"/>
    </source>
</evidence>